<name>A0ABR9E7C8_9GAMM</name>
<dbReference type="EMBL" id="AQGV01000011">
    <property type="protein sequence ID" value="MBE0366897.1"/>
    <property type="molecule type" value="Genomic_DNA"/>
</dbReference>
<sequence length="45" mass="5160">MKQYVALSFNFIVVAKFNITAVFNFLLYRWPELVSGSIRCCAVIS</sequence>
<evidence type="ECO:0000313" key="3">
    <source>
        <dbReference type="Proteomes" id="UP000615755"/>
    </source>
</evidence>
<protein>
    <recommendedName>
        <fullName evidence="4">Orphan protein</fullName>
    </recommendedName>
</protein>
<accession>A0ABR9E7C8</accession>
<evidence type="ECO:0008006" key="4">
    <source>
        <dbReference type="Google" id="ProtNLM"/>
    </source>
</evidence>
<keyword evidence="1" id="KW-1133">Transmembrane helix</keyword>
<keyword evidence="1" id="KW-0812">Transmembrane</keyword>
<gene>
    <name evidence="2" type="ORF">PAUR_a0157</name>
</gene>
<keyword evidence="3" id="KW-1185">Reference proteome</keyword>
<feature type="transmembrane region" description="Helical" evidence="1">
    <location>
        <begin position="6"/>
        <end position="28"/>
    </location>
</feature>
<proteinExistence type="predicted"/>
<keyword evidence="1" id="KW-0472">Membrane</keyword>
<comment type="caution">
    <text evidence="2">The sequence shown here is derived from an EMBL/GenBank/DDBJ whole genome shotgun (WGS) entry which is preliminary data.</text>
</comment>
<organism evidence="2 3">
    <name type="scientific">Pseudoalteromonas aurantia 208</name>
    <dbReference type="NCBI Taxonomy" id="1314867"/>
    <lineage>
        <taxon>Bacteria</taxon>
        <taxon>Pseudomonadati</taxon>
        <taxon>Pseudomonadota</taxon>
        <taxon>Gammaproteobacteria</taxon>
        <taxon>Alteromonadales</taxon>
        <taxon>Pseudoalteromonadaceae</taxon>
        <taxon>Pseudoalteromonas</taxon>
    </lineage>
</organism>
<evidence type="ECO:0000256" key="1">
    <source>
        <dbReference type="SAM" id="Phobius"/>
    </source>
</evidence>
<dbReference type="Proteomes" id="UP000615755">
    <property type="component" value="Unassembled WGS sequence"/>
</dbReference>
<reference evidence="2 3" key="1">
    <citation type="submission" date="2015-03" db="EMBL/GenBank/DDBJ databases">
        <title>Genome sequence of Pseudoalteromonas aurantia.</title>
        <authorList>
            <person name="Xie B.-B."/>
            <person name="Rong J.-C."/>
            <person name="Qin Q.-L."/>
            <person name="Zhang Y.-Z."/>
        </authorList>
    </citation>
    <scope>NUCLEOTIDE SEQUENCE [LARGE SCALE GENOMIC DNA]</scope>
    <source>
        <strain evidence="2 3">208</strain>
    </source>
</reference>
<evidence type="ECO:0000313" key="2">
    <source>
        <dbReference type="EMBL" id="MBE0366897.1"/>
    </source>
</evidence>